<reference evidence="2" key="1">
    <citation type="journal article" date="2019" name="Int. J. Syst. Evol. Microbiol.">
        <title>The Global Catalogue of Microorganisms (GCM) 10K type strain sequencing project: providing services to taxonomists for standard genome sequencing and annotation.</title>
        <authorList>
            <consortium name="The Broad Institute Genomics Platform"/>
            <consortium name="The Broad Institute Genome Sequencing Center for Infectious Disease"/>
            <person name="Wu L."/>
            <person name="Ma J."/>
        </authorList>
    </citation>
    <scope>NUCLEOTIDE SEQUENCE [LARGE SCALE GENOMIC DNA]</scope>
    <source>
        <strain evidence="2">JCM 9088</strain>
    </source>
</reference>
<accession>A0ABP6J6K6</accession>
<comment type="caution">
    <text evidence="1">The sequence shown here is derived from an EMBL/GenBank/DDBJ whole genome shotgun (WGS) entry which is preliminary data.</text>
</comment>
<dbReference type="InterPro" id="IPR051917">
    <property type="entry name" value="Transposase-Integrase"/>
</dbReference>
<dbReference type="EMBL" id="BAAAUD010000007">
    <property type="protein sequence ID" value="GAA2923512.1"/>
    <property type="molecule type" value="Genomic_DNA"/>
</dbReference>
<organism evidence="1 2">
    <name type="scientific">Streptomyces enissocaesilis</name>
    <dbReference type="NCBI Taxonomy" id="332589"/>
    <lineage>
        <taxon>Bacteria</taxon>
        <taxon>Bacillati</taxon>
        <taxon>Actinomycetota</taxon>
        <taxon>Actinomycetes</taxon>
        <taxon>Kitasatosporales</taxon>
        <taxon>Streptomycetaceae</taxon>
        <taxon>Streptomyces</taxon>
        <taxon>Streptomyces rochei group</taxon>
    </lineage>
</organism>
<proteinExistence type="predicted"/>
<name>A0ABP6J6K6_9ACTN</name>
<gene>
    <name evidence="1" type="ORF">GCM10010446_04640</name>
</gene>
<keyword evidence="2" id="KW-1185">Reference proteome</keyword>
<sequence>MEPSWWCDNEVGLRPSDLLVGLMTVSAKMISRVGLRGRAAVRSCGSFGGARHPFSGHSERAQCLRQYFPKGTDLAAHTTRDLAAVPAEVNSRPRKTLDWETPAGRLARLLVTAS</sequence>
<dbReference type="PANTHER" id="PTHR10948:SF23">
    <property type="entry name" value="TRANSPOSASE INSI FOR INSERTION SEQUENCE ELEMENT IS30A-RELATED"/>
    <property type="match status" value="1"/>
</dbReference>
<evidence type="ECO:0008006" key="3">
    <source>
        <dbReference type="Google" id="ProtNLM"/>
    </source>
</evidence>
<protein>
    <recommendedName>
        <fullName evidence="3">Transposase</fullName>
    </recommendedName>
</protein>
<evidence type="ECO:0000313" key="2">
    <source>
        <dbReference type="Proteomes" id="UP001500403"/>
    </source>
</evidence>
<evidence type="ECO:0000313" key="1">
    <source>
        <dbReference type="EMBL" id="GAA2923512.1"/>
    </source>
</evidence>
<dbReference type="Proteomes" id="UP001500403">
    <property type="component" value="Unassembled WGS sequence"/>
</dbReference>
<dbReference type="PANTHER" id="PTHR10948">
    <property type="entry name" value="TRANSPOSASE"/>
    <property type="match status" value="1"/>
</dbReference>